<accession>A0ABS5IA25</accession>
<feature type="domain" description="PAS" evidence="10">
    <location>
        <begin position="22"/>
        <end position="70"/>
    </location>
</feature>
<evidence type="ECO:0000256" key="2">
    <source>
        <dbReference type="ARBA" id="ARBA00012438"/>
    </source>
</evidence>
<proteinExistence type="predicted"/>
<dbReference type="InterPro" id="IPR003661">
    <property type="entry name" value="HisK_dim/P_dom"/>
</dbReference>
<dbReference type="InterPro" id="IPR004358">
    <property type="entry name" value="Sig_transdc_His_kin-like_C"/>
</dbReference>
<dbReference type="Pfam" id="PF00989">
    <property type="entry name" value="PAS"/>
    <property type="match status" value="1"/>
</dbReference>
<dbReference type="Proteomes" id="UP000680714">
    <property type="component" value="Unassembled WGS sequence"/>
</dbReference>
<dbReference type="SUPFAM" id="SSF55785">
    <property type="entry name" value="PYP-like sensor domain (PAS domain)"/>
    <property type="match status" value="1"/>
</dbReference>
<dbReference type="EMBL" id="JAGTUF010000001">
    <property type="protein sequence ID" value="MBR9970548.1"/>
    <property type="molecule type" value="Genomic_DNA"/>
</dbReference>
<keyword evidence="12" id="KW-1185">Reference proteome</keyword>
<evidence type="ECO:0000256" key="6">
    <source>
        <dbReference type="ARBA" id="ARBA00022777"/>
    </source>
</evidence>
<gene>
    <name evidence="11" type="ORF">KEC16_02330</name>
</gene>
<keyword evidence="5" id="KW-0547">Nucleotide-binding</keyword>
<comment type="catalytic activity">
    <reaction evidence="1">
        <text>ATP + protein L-histidine = ADP + protein N-phospho-L-histidine.</text>
        <dbReference type="EC" id="2.7.13.3"/>
    </reaction>
</comment>
<dbReference type="RefSeq" id="WP_211546037.1">
    <property type="nucleotide sequence ID" value="NZ_JAGTUF010000001.1"/>
</dbReference>
<dbReference type="SUPFAM" id="SSF47384">
    <property type="entry name" value="Homodimeric domain of signal transducing histidine kinase"/>
    <property type="match status" value="1"/>
</dbReference>
<protein>
    <recommendedName>
        <fullName evidence="2">histidine kinase</fullName>
        <ecNumber evidence="2">2.7.13.3</ecNumber>
    </recommendedName>
</protein>
<keyword evidence="6" id="KW-0418">Kinase</keyword>
<evidence type="ECO:0000256" key="1">
    <source>
        <dbReference type="ARBA" id="ARBA00000085"/>
    </source>
</evidence>
<dbReference type="SMART" id="SM00091">
    <property type="entry name" value="PAS"/>
    <property type="match status" value="1"/>
</dbReference>
<dbReference type="InterPro" id="IPR005467">
    <property type="entry name" value="His_kinase_dom"/>
</dbReference>
<evidence type="ECO:0000259" key="10">
    <source>
        <dbReference type="PROSITE" id="PS50112"/>
    </source>
</evidence>
<evidence type="ECO:0000313" key="11">
    <source>
        <dbReference type="EMBL" id="MBR9970548.1"/>
    </source>
</evidence>
<dbReference type="SMART" id="SM00388">
    <property type="entry name" value="HisKA"/>
    <property type="match status" value="1"/>
</dbReference>
<dbReference type="Gene3D" id="3.30.565.10">
    <property type="entry name" value="Histidine kinase-like ATPase, C-terminal domain"/>
    <property type="match status" value="1"/>
</dbReference>
<dbReference type="Gene3D" id="1.10.287.130">
    <property type="match status" value="1"/>
</dbReference>
<keyword evidence="8" id="KW-0902">Two-component regulatory system</keyword>
<dbReference type="CDD" id="cd00130">
    <property type="entry name" value="PAS"/>
    <property type="match status" value="1"/>
</dbReference>
<dbReference type="EC" id="2.7.13.3" evidence="2"/>
<keyword evidence="7" id="KW-0067">ATP-binding</keyword>
<sequence>MIGKMTAMLRRPPTPSLDPSLVLGALASAVLVVDDKNDIQYANGSAEQLFQFGASYLLGKAITELLPPDSPILSLIEQARNDAQVVSEHGISLDTPRTGHRTVTVQAAPVTECAGLVAVSLHEQSIALKIGGSLSSRSAARSVSAMAAMLAHEVKNPLSGIRGAAQLLESAASEDDRVLTRLIIDEADRIVALVDRMEVFSDKPMVERGAVNIHQVLEHVRRIAENGFARNVRIVENYDPSLPPVAGDRDQLIQVFLNLIKNAAEAVSAEGGEIIISTAYQHGVRLAVPGSEIRRHLPLLVTIQDNGSGIPDDLRPHLFDAFVTTKPSGTGLGLALVAKIIGDLGGIVEFDSTPRRTVFKVMLPMVQEGDEA</sequence>
<feature type="domain" description="Histidine kinase" evidence="9">
    <location>
        <begin position="149"/>
        <end position="367"/>
    </location>
</feature>
<dbReference type="InterPro" id="IPR036890">
    <property type="entry name" value="HATPase_C_sf"/>
</dbReference>
<organism evidence="11 12">
    <name type="scientific">Magnetospirillum sulfuroxidans</name>
    <dbReference type="NCBI Taxonomy" id="611300"/>
    <lineage>
        <taxon>Bacteria</taxon>
        <taxon>Pseudomonadati</taxon>
        <taxon>Pseudomonadota</taxon>
        <taxon>Alphaproteobacteria</taxon>
        <taxon>Rhodospirillales</taxon>
        <taxon>Rhodospirillaceae</taxon>
        <taxon>Magnetospirillum</taxon>
    </lineage>
</organism>
<dbReference type="PROSITE" id="PS50112">
    <property type="entry name" value="PAS"/>
    <property type="match status" value="1"/>
</dbReference>
<evidence type="ECO:0000256" key="7">
    <source>
        <dbReference type="ARBA" id="ARBA00022840"/>
    </source>
</evidence>
<dbReference type="InterPro" id="IPR036097">
    <property type="entry name" value="HisK_dim/P_sf"/>
</dbReference>
<keyword evidence="4" id="KW-0808">Transferase</keyword>
<dbReference type="SMART" id="SM00387">
    <property type="entry name" value="HATPase_c"/>
    <property type="match status" value="1"/>
</dbReference>
<dbReference type="InterPro" id="IPR035965">
    <property type="entry name" value="PAS-like_dom_sf"/>
</dbReference>
<evidence type="ECO:0000259" key="9">
    <source>
        <dbReference type="PROSITE" id="PS50109"/>
    </source>
</evidence>
<dbReference type="PANTHER" id="PTHR43065:SF10">
    <property type="entry name" value="PEROXIDE STRESS-ACTIVATED HISTIDINE KINASE MAK3"/>
    <property type="match status" value="1"/>
</dbReference>
<keyword evidence="3" id="KW-0597">Phosphoprotein</keyword>
<dbReference type="SUPFAM" id="SSF55874">
    <property type="entry name" value="ATPase domain of HSP90 chaperone/DNA topoisomerase II/histidine kinase"/>
    <property type="match status" value="1"/>
</dbReference>
<evidence type="ECO:0000313" key="12">
    <source>
        <dbReference type="Proteomes" id="UP000680714"/>
    </source>
</evidence>
<evidence type="ECO:0000256" key="4">
    <source>
        <dbReference type="ARBA" id="ARBA00022679"/>
    </source>
</evidence>
<comment type="caution">
    <text evidence="11">The sequence shown here is derived from an EMBL/GenBank/DDBJ whole genome shotgun (WGS) entry which is preliminary data.</text>
</comment>
<evidence type="ECO:0000256" key="3">
    <source>
        <dbReference type="ARBA" id="ARBA00022553"/>
    </source>
</evidence>
<dbReference type="PROSITE" id="PS50109">
    <property type="entry name" value="HIS_KIN"/>
    <property type="match status" value="1"/>
</dbReference>
<dbReference type="Pfam" id="PF00512">
    <property type="entry name" value="HisKA"/>
    <property type="match status" value="1"/>
</dbReference>
<dbReference type="PANTHER" id="PTHR43065">
    <property type="entry name" value="SENSOR HISTIDINE KINASE"/>
    <property type="match status" value="1"/>
</dbReference>
<dbReference type="PRINTS" id="PR00344">
    <property type="entry name" value="BCTRLSENSOR"/>
</dbReference>
<reference evidence="11 12" key="1">
    <citation type="submission" date="2021-04" db="EMBL/GenBank/DDBJ databases">
        <title>Magnetospirillum sulfuroxidans sp. nov., a facultative chemolithoautotrophic sulfur-oxidizing alphaproteobacterium isolated from freshwater sediment and proposals for Paramagetospirillum gen. nov., and Magnetospirillaceae fam. nov.</title>
        <authorList>
            <person name="Koziaeva V."/>
            <person name="Geelhoed J.S."/>
            <person name="Sorokin D.Y."/>
            <person name="Grouzdev D.S."/>
        </authorList>
    </citation>
    <scope>NUCLEOTIDE SEQUENCE [LARGE SCALE GENOMIC DNA]</scope>
    <source>
        <strain evidence="11 12">J10</strain>
    </source>
</reference>
<dbReference type="CDD" id="cd00082">
    <property type="entry name" value="HisKA"/>
    <property type="match status" value="1"/>
</dbReference>
<evidence type="ECO:0000256" key="8">
    <source>
        <dbReference type="ARBA" id="ARBA00023012"/>
    </source>
</evidence>
<evidence type="ECO:0000256" key="5">
    <source>
        <dbReference type="ARBA" id="ARBA00022741"/>
    </source>
</evidence>
<dbReference type="Gene3D" id="3.30.450.20">
    <property type="entry name" value="PAS domain"/>
    <property type="match status" value="1"/>
</dbReference>
<dbReference type="InterPro" id="IPR013767">
    <property type="entry name" value="PAS_fold"/>
</dbReference>
<dbReference type="Pfam" id="PF02518">
    <property type="entry name" value="HATPase_c"/>
    <property type="match status" value="1"/>
</dbReference>
<dbReference type="InterPro" id="IPR000014">
    <property type="entry name" value="PAS"/>
</dbReference>
<dbReference type="InterPro" id="IPR003594">
    <property type="entry name" value="HATPase_dom"/>
</dbReference>
<name>A0ABS5IA25_9PROT</name>